<dbReference type="GO" id="GO:0016020">
    <property type="term" value="C:membrane"/>
    <property type="evidence" value="ECO:0007669"/>
    <property type="project" value="UniProtKB-SubCell"/>
</dbReference>
<feature type="transmembrane region" description="Helical" evidence="9">
    <location>
        <begin position="379"/>
        <end position="398"/>
    </location>
</feature>
<evidence type="ECO:0000256" key="9">
    <source>
        <dbReference type="SAM" id="Phobius"/>
    </source>
</evidence>
<feature type="region of interest" description="Disordered" evidence="8">
    <location>
        <begin position="1"/>
        <end position="151"/>
    </location>
</feature>
<gene>
    <name evidence="11" type="ORF">SMACR_06251</name>
</gene>
<dbReference type="OMA" id="FLFFGSQ"/>
<evidence type="ECO:0000256" key="1">
    <source>
        <dbReference type="ARBA" id="ARBA00004141"/>
    </source>
</evidence>
<dbReference type="VEuPathDB" id="FungiDB:SMAC_06251"/>
<feature type="transmembrane region" description="Helical" evidence="9">
    <location>
        <begin position="418"/>
        <end position="440"/>
    </location>
</feature>
<dbReference type="Proteomes" id="UP000433876">
    <property type="component" value="Unassembled WGS sequence"/>
</dbReference>
<dbReference type="GO" id="GO:0005783">
    <property type="term" value="C:endoplasmic reticulum"/>
    <property type="evidence" value="ECO:0007669"/>
    <property type="project" value="EnsemblFungi"/>
</dbReference>
<feature type="transmembrane region" description="Helical" evidence="9">
    <location>
        <begin position="537"/>
        <end position="554"/>
    </location>
</feature>
<evidence type="ECO:0000256" key="6">
    <source>
        <dbReference type="ARBA" id="ARBA00022989"/>
    </source>
</evidence>
<feature type="transmembrane region" description="Helical" evidence="9">
    <location>
        <begin position="596"/>
        <end position="617"/>
    </location>
</feature>
<feature type="transmembrane region" description="Helical" evidence="9">
    <location>
        <begin position="250"/>
        <end position="273"/>
    </location>
</feature>
<proteinExistence type="inferred from homology"/>
<feature type="compositionally biased region" description="Polar residues" evidence="8">
    <location>
        <begin position="123"/>
        <end position="137"/>
    </location>
</feature>
<comment type="subcellular location">
    <subcellularLocation>
        <location evidence="1">Membrane</location>
        <topology evidence="1">Multi-pass membrane protein</topology>
    </subcellularLocation>
</comment>
<feature type="transmembrane region" description="Helical" evidence="9">
    <location>
        <begin position="294"/>
        <end position="322"/>
    </location>
</feature>
<evidence type="ECO:0000256" key="7">
    <source>
        <dbReference type="ARBA" id="ARBA00023136"/>
    </source>
</evidence>
<reference evidence="11 12" key="1">
    <citation type="submission" date="2017-07" db="EMBL/GenBank/DDBJ databases">
        <title>Genome sequence of the Sordaria macrospora wild type strain R19027.</title>
        <authorList>
            <person name="Nowrousian M."/>
            <person name="Teichert I."/>
            <person name="Kueck U."/>
        </authorList>
    </citation>
    <scope>NUCLEOTIDE SEQUENCE [LARGE SCALE GENOMIC DNA]</scope>
    <source>
        <strain evidence="11 12">R19027</strain>
        <tissue evidence="11">Mycelium</tissue>
    </source>
</reference>
<keyword evidence="3" id="KW-0813">Transport</keyword>
<feature type="domain" description="Amino acid transporter transmembrane" evidence="10">
    <location>
        <begin position="219"/>
        <end position="616"/>
    </location>
</feature>
<keyword evidence="5" id="KW-0029">Amino-acid transport</keyword>
<feature type="region of interest" description="Disordered" evidence="8">
    <location>
        <begin position="192"/>
        <end position="211"/>
    </location>
</feature>
<keyword evidence="6 9" id="KW-1133">Transmembrane helix</keyword>
<evidence type="ECO:0000313" key="12">
    <source>
        <dbReference type="Proteomes" id="UP000433876"/>
    </source>
</evidence>
<comment type="caution">
    <text evidence="11">The sequence shown here is derived from an EMBL/GenBank/DDBJ whole genome shotgun (WGS) entry which is preliminary data.</text>
</comment>
<accession>A0A8S8ZAB9</accession>
<keyword evidence="4 9" id="KW-0812">Transmembrane</keyword>
<dbReference type="Pfam" id="PF01490">
    <property type="entry name" value="Aa_trans"/>
    <property type="match status" value="1"/>
</dbReference>
<protein>
    <recommendedName>
        <fullName evidence="10">Amino acid transporter transmembrane domain-containing protein</fullName>
    </recommendedName>
</protein>
<evidence type="ECO:0000256" key="4">
    <source>
        <dbReference type="ARBA" id="ARBA00022692"/>
    </source>
</evidence>
<keyword evidence="7 9" id="KW-0472">Membrane</keyword>
<evidence type="ECO:0000256" key="2">
    <source>
        <dbReference type="ARBA" id="ARBA00008066"/>
    </source>
</evidence>
<evidence type="ECO:0000259" key="10">
    <source>
        <dbReference type="Pfam" id="PF01490"/>
    </source>
</evidence>
<dbReference type="InterPro" id="IPR013057">
    <property type="entry name" value="AA_transpt_TM"/>
</dbReference>
<evidence type="ECO:0000313" key="11">
    <source>
        <dbReference type="EMBL" id="KAA8624101.1"/>
    </source>
</evidence>
<feature type="compositionally biased region" description="Low complexity" evidence="8">
    <location>
        <begin position="102"/>
        <end position="111"/>
    </location>
</feature>
<dbReference type="EMBL" id="NMPR01000260">
    <property type="protein sequence ID" value="KAA8624101.1"/>
    <property type="molecule type" value="Genomic_DNA"/>
</dbReference>
<feature type="transmembrane region" description="Helical" evidence="9">
    <location>
        <begin position="452"/>
        <end position="477"/>
    </location>
</feature>
<evidence type="ECO:0000256" key="5">
    <source>
        <dbReference type="ARBA" id="ARBA00022970"/>
    </source>
</evidence>
<feature type="transmembrane region" description="Helical" evidence="9">
    <location>
        <begin position="342"/>
        <end position="367"/>
    </location>
</feature>
<dbReference type="GO" id="GO:0015179">
    <property type="term" value="F:L-amino acid transmembrane transporter activity"/>
    <property type="evidence" value="ECO:0007669"/>
    <property type="project" value="TreeGrafter"/>
</dbReference>
<dbReference type="AlphaFoldDB" id="A0A8S8ZAB9"/>
<feature type="compositionally biased region" description="Polar residues" evidence="8">
    <location>
        <begin position="200"/>
        <end position="211"/>
    </location>
</feature>
<feature type="transmembrane region" description="Helical" evidence="9">
    <location>
        <begin position="560"/>
        <end position="584"/>
    </location>
</feature>
<dbReference type="PANTHER" id="PTHR22950:SF458">
    <property type="entry name" value="SODIUM-COUPLED NEUTRAL AMINO ACID TRANSPORTER 11-RELATED"/>
    <property type="match status" value="1"/>
</dbReference>
<feature type="compositionally biased region" description="Low complexity" evidence="8">
    <location>
        <begin position="76"/>
        <end position="88"/>
    </location>
</feature>
<dbReference type="PANTHER" id="PTHR22950">
    <property type="entry name" value="AMINO ACID TRANSPORTER"/>
    <property type="match status" value="1"/>
</dbReference>
<name>A0A8S8ZAB9_SORMA</name>
<evidence type="ECO:0000256" key="3">
    <source>
        <dbReference type="ARBA" id="ARBA00022448"/>
    </source>
</evidence>
<organism evidence="11 12">
    <name type="scientific">Sordaria macrospora</name>
    <dbReference type="NCBI Taxonomy" id="5147"/>
    <lineage>
        <taxon>Eukaryota</taxon>
        <taxon>Fungi</taxon>
        <taxon>Dikarya</taxon>
        <taxon>Ascomycota</taxon>
        <taxon>Pezizomycotina</taxon>
        <taxon>Sordariomycetes</taxon>
        <taxon>Sordariomycetidae</taxon>
        <taxon>Sordariales</taxon>
        <taxon>Sordariaceae</taxon>
        <taxon>Sordaria</taxon>
    </lineage>
</organism>
<comment type="similarity">
    <text evidence="2">Belongs to the amino acid/polyamine transporter 2 family.</text>
</comment>
<sequence>MGKAAENSHGAGAGAGGRGAASTTQRNSNEEDVGLLSGGGDDGPDLLGNDGYDGGEDSTIITGNGTRTAAGEGREGSNSPPDSDSGPGHIKLPRRQSALSAPRTPRTPRTPNRVRFDLRPTTFGDNSNSSNNHTSGAAANGGAPEDHHHHARDSFDSYFDIDDSDQPLVDSDHHRQGRVPLLTGIEAPSVTVANAGPWSGTGSENDISSWAETERERPKSGLRMAFMNMANSIIGAGIIGQPYAFKQAGLLSGLILLVGLTVVVDWTIRLIVINSKLSGANSFQGTVEKCFGRTGLIAISVAQWAFAFGGMVAFGVIVGDSIPNVLRAIWPSLKEEAVKGTLVGWLVGRQGVILVSTLGVSYPLALYRDIAMLAKASTLALVSMAVILITVLVQGGLAPAEDRGTLANWNLLIINDGIFQAIGVISFAFVCHHNSLLIYGSLKTPTIDRFSLVTHISTGVSMIACLLMALVGFLTFGDRTLGNVLNNFPADNTMVNVARLCFGLNMLTTLPLEAFVCREVMLNYYFPGDPFNMNLHLLFTSSLVVSAMVLSMITCDLGTVFELVGATSAAAMAYILPPLCYLKLTTKENVGGWKRAGAWATAGFGALVMGISILQAVNKMVRGEGGVAQCMA</sequence>
<evidence type="ECO:0000256" key="8">
    <source>
        <dbReference type="SAM" id="MobiDB-lite"/>
    </source>
</evidence>